<evidence type="ECO:0000256" key="8">
    <source>
        <dbReference type="ARBA" id="ARBA00023170"/>
    </source>
</evidence>
<protein>
    <recommendedName>
        <fullName evidence="10">Odorant receptor</fullName>
    </recommendedName>
</protein>
<keyword evidence="2" id="KW-1003">Cell membrane</keyword>
<organism evidence="11 12">
    <name type="scientific">Drosophila gunungcola</name>
    <name type="common">fruit fly</name>
    <dbReference type="NCBI Taxonomy" id="103775"/>
    <lineage>
        <taxon>Eukaryota</taxon>
        <taxon>Metazoa</taxon>
        <taxon>Ecdysozoa</taxon>
        <taxon>Arthropoda</taxon>
        <taxon>Hexapoda</taxon>
        <taxon>Insecta</taxon>
        <taxon>Pterygota</taxon>
        <taxon>Neoptera</taxon>
        <taxon>Endopterygota</taxon>
        <taxon>Diptera</taxon>
        <taxon>Brachycera</taxon>
        <taxon>Muscomorpha</taxon>
        <taxon>Ephydroidea</taxon>
        <taxon>Drosophilidae</taxon>
        <taxon>Drosophila</taxon>
        <taxon>Sophophora</taxon>
    </lineage>
</organism>
<feature type="transmembrane region" description="Helical" evidence="10">
    <location>
        <begin position="192"/>
        <end position="213"/>
    </location>
</feature>
<keyword evidence="7 10" id="KW-0472">Membrane</keyword>
<evidence type="ECO:0000256" key="2">
    <source>
        <dbReference type="ARBA" id="ARBA00022475"/>
    </source>
</evidence>
<comment type="subcellular location">
    <subcellularLocation>
        <location evidence="1 10">Cell membrane</location>
        <topology evidence="1 10">Multi-pass membrane protein</topology>
    </subcellularLocation>
</comment>
<evidence type="ECO:0000256" key="1">
    <source>
        <dbReference type="ARBA" id="ARBA00004651"/>
    </source>
</evidence>
<comment type="similarity">
    <text evidence="10">Belongs to the insect chemoreceptor superfamily. Heteromeric odorant receptor channel (TC 1.A.69) family.</text>
</comment>
<dbReference type="PANTHER" id="PTHR21137:SF35">
    <property type="entry name" value="ODORANT RECEPTOR 19A-RELATED"/>
    <property type="match status" value="1"/>
</dbReference>
<comment type="caution">
    <text evidence="10">Lacks conserved residue(s) required for the propagation of feature annotation.</text>
</comment>
<evidence type="ECO:0000256" key="4">
    <source>
        <dbReference type="ARBA" id="ARBA00022692"/>
    </source>
</evidence>
<dbReference type="EMBL" id="JAMKOV010000001">
    <property type="protein sequence ID" value="KAI8044766.1"/>
    <property type="molecule type" value="Genomic_DNA"/>
</dbReference>
<dbReference type="AlphaFoldDB" id="A0A9Q0BUK7"/>
<sequence length="397" mass="45546">MIFKYIQEPNVGALFRSRDSLVYVNRARKQIGWRVVPRTTPFWWLCNLWALILALLIFVYVPYALLMAGIKEFKNFTTTELFTYIQAPVNTSAFMIKIIKVFFLRARFAKALKIMDVMDTRCTKMEEKLQVHRSAALCNKIVIIYHFVYIGFLTMTVLGAVVAGKTPFCLYNPVISPAEHLYLAIAMETGTIGWVVFGNLILDVYPVLFVVTLRAHTELLRQRIIDLRSDPGKQDEQHYVELTDCIKDHKLIVELGNTLRPVISASLFIQLLSVGLLLGFCVVSLQFYTTTMERLASAAYINAIICQTFPCCYVCELLTHDCETITNTLFHSNWIGADRRYRTTMLYFIYNAQKPILFNAGGIFTICIRTNLKLAKFAFSVVTIVNQMDLAEKLRRE</sequence>
<dbReference type="OrthoDB" id="6604226at2759"/>
<keyword evidence="3 10" id="KW-0716">Sensory transduction</keyword>
<gene>
    <name evidence="11" type="ORF">M5D96_000938</name>
</gene>
<comment type="caution">
    <text evidence="11">The sequence shown here is derived from an EMBL/GenBank/DDBJ whole genome shotgun (WGS) entry which is preliminary data.</text>
</comment>
<proteinExistence type="inferred from homology"/>
<keyword evidence="12" id="KW-1185">Reference proteome</keyword>
<feature type="transmembrane region" description="Helical" evidence="10">
    <location>
        <begin position="42"/>
        <end position="66"/>
    </location>
</feature>
<feature type="transmembrane region" description="Helical" evidence="10">
    <location>
        <begin position="267"/>
        <end position="288"/>
    </location>
</feature>
<reference evidence="11" key="1">
    <citation type="journal article" date="2023" name="Genome Biol. Evol.">
        <title>Long-read-based Genome Assembly of Drosophila gunungcola Reveals Fewer Chemosensory Genes in Flower-breeding Species.</title>
        <authorList>
            <person name="Negi A."/>
            <person name="Liao B.Y."/>
            <person name="Yeh S.D."/>
        </authorList>
    </citation>
    <scope>NUCLEOTIDE SEQUENCE</scope>
    <source>
        <strain evidence="11">Sukarami</strain>
    </source>
</reference>
<dbReference type="GO" id="GO:0005549">
    <property type="term" value="F:odorant binding"/>
    <property type="evidence" value="ECO:0007669"/>
    <property type="project" value="InterPro"/>
</dbReference>
<accession>A0A9Q0BUK7</accession>
<dbReference type="InterPro" id="IPR004117">
    <property type="entry name" value="7tm6_olfct_rcpt"/>
</dbReference>
<evidence type="ECO:0000256" key="9">
    <source>
        <dbReference type="ARBA" id="ARBA00023224"/>
    </source>
</evidence>
<dbReference type="GO" id="GO:0007165">
    <property type="term" value="P:signal transduction"/>
    <property type="evidence" value="ECO:0007669"/>
    <property type="project" value="UniProtKB-KW"/>
</dbReference>
<evidence type="ECO:0000256" key="7">
    <source>
        <dbReference type="ARBA" id="ARBA00023136"/>
    </source>
</evidence>
<dbReference type="Pfam" id="PF02949">
    <property type="entry name" value="7tm_6"/>
    <property type="match status" value="1"/>
</dbReference>
<dbReference type="GO" id="GO:0004984">
    <property type="term" value="F:olfactory receptor activity"/>
    <property type="evidence" value="ECO:0007669"/>
    <property type="project" value="InterPro"/>
</dbReference>
<feature type="transmembrane region" description="Helical" evidence="10">
    <location>
        <begin position="142"/>
        <end position="163"/>
    </location>
</feature>
<evidence type="ECO:0000313" key="11">
    <source>
        <dbReference type="EMBL" id="KAI8044766.1"/>
    </source>
</evidence>
<evidence type="ECO:0000256" key="6">
    <source>
        <dbReference type="ARBA" id="ARBA00022989"/>
    </source>
</evidence>
<dbReference type="Proteomes" id="UP001059596">
    <property type="component" value="Chromosome 3R"/>
</dbReference>
<dbReference type="GO" id="GO:0005886">
    <property type="term" value="C:plasma membrane"/>
    <property type="evidence" value="ECO:0007669"/>
    <property type="project" value="UniProtKB-SubCell"/>
</dbReference>
<keyword evidence="5 10" id="KW-0552">Olfaction</keyword>
<name>A0A9Q0BUK7_9MUSC</name>
<keyword evidence="8 10" id="KW-0675">Receptor</keyword>
<evidence type="ECO:0000256" key="5">
    <source>
        <dbReference type="ARBA" id="ARBA00022725"/>
    </source>
</evidence>
<dbReference type="PANTHER" id="PTHR21137">
    <property type="entry name" value="ODORANT RECEPTOR"/>
    <property type="match status" value="1"/>
</dbReference>
<evidence type="ECO:0000256" key="3">
    <source>
        <dbReference type="ARBA" id="ARBA00022606"/>
    </source>
</evidence>
<keyword evidence="9 10" id="KW-0807">Transducer</keyword>
<keyword evidence="4 10" id="KW-0812">Transmembrane</keyword>
<evidence type="ECO:0000313" key="12">
    <source>
        <dbReference type="Proteomes" id="UP001059596"/>
    </source>
</evidence>
<evidence type="ECO:0000256" key="10">
    <source>
        <dbReference type="RuleBase" id="RU351113"/>
    </source>
</evidence>
<keyword evidence="6 10" id="KW-1133">Transmembrane helix</keyword>